<dbReference type="HAMAP" id="MF_01343_B">
    <property type="entry name" value="Ribosomal_uS15_B"/>
    <property type="match status" value="1"/>
</dbReference>
<protein>
    <recommendedName>
        <fullName evidence="5">30S ribosomal protein S15</fullName>
    </recommendedName>
</protein>
<dbReference type="InterPro" id="IPR009068">
    <property type="entry name" value="uS15_NS1_RNA-bd_sf"/>
</dbReference>
<proteinExistence type="inferred from homology"/>
<reference evidence="6 7" key="1">
    <citation type="journal article" date="2018" name="Sci. Rep.">
        <title>Raphidocelis subcapitata (=Pseudokirchneriella subcapitata) provides an insight into genome evolution and environmental adaptations in the Sphaeropleales.</title>
        <authorList>
            <person name="Suzuki S."/>
            <person name="Yamaguchi H."/>
            <person name="Nakajima N."/>
            <person name="Kawachi M."/>
        </authorList>
    </citation>
    <scope>NUCLEOTIDE SEQUENCE [LARGE SCALE GENOMIC DNA]</scope>
    <source>
        <strain evidence="6 7">NIES-35</strain>
    </source>
</reference>
<dbReference type="GO" id="GO:0005840">
    <property type="term" value="C:ribosome"/>
    <property type="evidence" value="ECO:0007669"/>
    <property type="project" value="UniProtKB-KW"/>
</dbReference>
<dbReference type="AlphaFoldDB" id="A0A2V0NJT0"/>
<dbReference type="EMBL" id="BDRX01000001">
    <property type="protein sequence ID" value="GBF87501.1"/>
    <property type="molecule type" value="Genomic_DNA"/>
</dbReference>
<keyword evidence="3 4" id="KW-0687">Ribonucleoprotein</keyword>
<accession>A0A2V0NJT0</accession>
<dbReference type="SUPFAM" id="SSF47060">
    <property type="entry name" value="S15/NS1 RNA-binding domain"/>
    <property type="match status" value="1"/>
</dbReference>
<dbReference type="Pfam" id="PF00312">
    <property type="entry name" value="Ribosomal_S15"/>
    <property type="match status" value="1"/>
</dbReference>
<evidence type="ECO:0000256" key="3">
    <source>
        <dbReference type="ARBA" id="ARBA00023274"/>
    </source>
</evidence>
<dbReference type="GO" id="GO:0005737">
    <property type="term" value="C:cytoplasm"/>
    <property type="evidence" value="ECO:0007669"/>
    <property type="project" value="UniProtKB-ARBA"/>
</dbReference>
<dbReference type="SMART" id="SM01387">
    <property type="entry name" value="Ribosomal_S15"/>
    <property type="match status" value="1"/>
</dbReference>
<dbReference type="NCBIfam" id="TIGR00952">
    <property type="entry name" value="S15_bact"/>
    <property type="match status" value="1"/>
</dbReference>
<dbReference type="Gene3D" id="1.10.287.10">
    <property type="entry name" value="S15/NS1, RNA-binding"/>
    <property type="match status" value="1"/>
</dbReference>
<evidence type="ECO:0000313" key="7">
    <source>
        <dbReference type="Proteomes" id="UP000247498"/>
    </source>
</evidence>
<comment type="similarity">
    <text evidence="1 4">Belongs to the universal ribosomal protein uS15 family.</text>
</comment>
<keyword evidence="2 4" id="KW-0689">Ribosomal protein</keyword>
<dbReference type="PANTHER" id="PTHR23321">
    <property type="entry name" value="RIBOSOMAL PROTEIN S15, BACTERIAL AND ORGANELLAR"/>
    <property type="match status" value="1"/>
</dbReference>
<evidence type="ECO:0000313" key="6">
    <source>
        <dbReference type="EMBL" id="GBF87501.1"/>
    </source>
</evidence>
<dbReference type="InParanoid" id="A0A2V0NJT0"/>
<sequence length="141" mass="15564">MASLCGRRAGVFGPATGVRAPRVERARLAICASFKNKENINLDNVPKYKSHDNDAGSTQVQVARLSARIEQISTHLRANRKDYSSKRGLEAVLSQRKRLLRYLYRTDRPAYDKVITELGIRSVIAGDSHKAAQRSAAAAAK</sequence>
<dbReference type="InterPro" id="IPR005290">
    <property type="entry name" value="Ribosomal_uS15_bac-type"/>
</dbReference>
<keyword evidence="7" id="KW-1185">Reference proteome</keyword>
<name>A0A2V0NJT0_9CHLO</name>
<dbReference type="FunCoup" id="A0A2V0NJT0">
    <property type="interactions" value="117"/>
</dbReference>
<evidence type="ECO:0000256" key="2">
    <source>
        <dbReference type="ARBA" id="ARBA00022980"/>
    </source>
</evidence>
<dbReference type="GO" id="GO:0006412">
    <property type="term" value="P:translation"/>
    <property type="evidence" value="ECO:0007669"/>
    <property type="project" value="InterPro"/>
</dbReference>
<organism evidence="6 7">
    <name type="scientific">Raphidocelis subcapitata</name>
    <dbReference type="NCBI Taxonomy" id="307507"/>
    <lineage>
        <taxon>Eukaryota</taxon>
        <taxon>Viridiplantae</taxon>
        <taxon>Chlorophyta</taxon>
        <taxon>core chlorophytes</taxon>
        <taxon>Chlorophyceae</taxon>
        <taxon>CS clade</taxon>
        <taxon>Sphaeropleales</taxon>
        <taxon>Selenastraceae</taxon>
        <taxon>Raphidocelis</taxon>
    </lineage>
</organism>
<dbReference type="InterPro" id="IPR000589">
    <property type="entry name" value="Ribosomal_uS15"/>
</dbReference>
<evidence type="ECO:0000256" key="4">
    <source>
        <dbReference type="RuleBase" id="RU003919"/>
    </source>
</evidence>
<comment type="caution">
    <text evidence="6">The sequence shown here is derived from an EMBL/GenBank/DDBJ whole genome shotgun (WGS) entry which is preliminary data.</text>
</comment>
<dbReference type="GO" id="GO:1990904">
    <property type="term" value="C:ribonucleoprotein complex"/>
    <property type="evidence" value="ECO:0007669"/>
    <property type="project" value="UniProtKB-KW"/>
</dbReference>
<dbReference type="STRING" id="307507.A0A2V0NJT0"/>
<dbReference type="Proteomes" id="UP000247498">
    <property type="component" value="Unassembled WGS sequence"/>
</dbReference>
<dbReference type="CDD" id="cd00353">
    <property type="entry name" value="Ribosomal_S15p_S13e"/>
    <property type="match status" value="1"/>
</dbReference>
<evidence type="ECO:0000256" key="5">
    <source>
        <dbReference type="RuleBase" id="RU003920"/>
    </source>
</evidence>
<evidence type="ECO:0000256" key="1">
    <source>
        <dbReference type="ARBA" id="ARBA00008434"/>
    </source>
</evidence>
<dbReference type="PROSITE" id="PS00362">
    <property type="entry name" value="RIBOSOMAL_S15"/>
    <property type="match status" value="1"/>
</dbReference>
<dbReference type="GO" id="GO:0003735">
    <property type="term" value="F:structural constituent of ribosome"/>
    <property type="evidence" value="ECO:0007669"/>
    <property type="project" value="InterPro"/>
</dbReference>
<gene>
    <name evidence="6" type="ORF">Rsub_00212</name>
</gene>
<dbReference type="PANTHER" id="PTHR23321:SF26">
    <property type="entry name" value="SMALL RIBOSOMAL SUBUNIT PROTEIN US15M"/>
    <property type="match status" value="1"/>
</dbReference>
<dbReference type="OrthoDB" id="364880at2759"/>